<dbReference type="RefSeq" id="WP_074264109.1">
    <property type="nucleotide sequence ID" value="NZ_FSRM01000001.1"/>
</dbReference>
<dbReference type="InterPro" id="IPR002545">
    <property type="entry name" value="CheW-lke_dom"/>
</dbReference>
<dbReference type="PROSITE" id="PS50851">
    <property type="entry name" value="CHEW"/>
    <property type="match status" value="3"/>
</dbReference>
<feature type="domain" description="CheW-like" evidence="2">
    <location>
        <begin position="176"/>
        <end position="326"/>
    </location>
</feature>
<dbReference type="InterPro" id="IPR036061">
    <property type="entry name" value="CheW-like_dom_sf"/>
</dbReference>
<dbReference type="PANTHER" id="PTHR22617:SF23">
    <property type="entry name" value="CHEMOTAXIS PROTEIN CHEW"/>
    <property type="match status" value="1"/>
</dbReference>
<dbReference type="GO" id="GO:0006935">
    <property type="term" value="P:chemotaxis"/>
    <property type="evidence" value="ECO:0007669"/>
    <property type="project" value="InterPro"/>
</dbReference>
<protein>
    <submittedName>
        <fullName evidence="3">CheW protein</fullName>
    </submittedName>
</protein>
<reference evidence="3 4" key="1">
    <citation type="submission" date="2016-11" db="EMBL/GenBank/DDBJ databases">
        <authorList>
            <person name="Jaros S."/>
            <person name="Januszkiewicz K."/>
            <person name="Wedrychowicz H."/>
        </authorList>
    </citation>
    <scope>NUCLEOTIDE SEQUENCE [LARGE SCALE GENOMIC DNA]</scope>
    <source>
        <strain evidence="3 4">GAS86</strain>
    </source>
</reference>
<dbReference type="SMART" id="SM00260">
    <property type="entry name" value="CheW"/>
    <property type="match status" value="3"/>
</dbReference>
<evidence type="ECO:0000259" key="2">
    <source>
        <dbReference type="PROSITE" id="PS50851"/>
    </source>
</evidence>
<feature type="compositionally biased region" description="Gly residues" evidence="1">
    <location>
        <begin position="345"/>
        <end position="358"/>
    </location>
</feature>
<feature type="domain" description="CheW-like" evidence="2">
    <location>
        <begin position="362"/>
        <end position="507"/>
    </location>
</feature>
<evidence type="ECO:0000256" key="1">
    <source>
        <dbReference type="SAM" id="MobiDB-lite"/>
    </source>
</evidence>
<proteinExistence type="predicted"/>
<dbReference type="SUPFAM" id="SSF50341">
    <property type="entry name" value="CheW-like"/>
    <property type="match status" value="3"/>
</dbReference>
<dbReference type="AlphaFoldDB" id="A0A1N6G001"/>
<dbReference type="Pfam" id="PF01584">
    <property type="entry name" value="CheW"/>
    <property type="match status" value="3"/>
</dbReference>
<dbReference type="PANTHER" id="PTHR22617">
    <property type="entry name" value="CHEMOTAXIS SENSOR HISTIDINE KINASE-RELATED"/>
    <property type="match status" value="1"/>
</dbReference>
<feature type="region of interest" description="Disordered" evidence="1">
    <location>
        <begin position="340"/>
        <end position="360"/>
    </location>
</feature>
<dbReference type="InterPro" id="IPR039315">
    <property type="entry name" value="CheW"/>
</dbReference>
<dbReference type="Gene3D" id="2.30.30.40">
    <property type="entry name" value="SH3 Domains"/>
    <property type="match status" value="3"/>
</dbReference>
<dbReference type="Gene3D" id="2.40.50.180">
    <property type="entry name" value="CheA-289, Domain 4"/>
    <property type="match status" value="3"/>
</dbReference>
<gene>
    <name evidence="3" type="ORF">SAMN05444168_2007</name>
</gene>
<organism evidence="3 4">
    <name type="scientific">Paraburkholderia phenazinium</name>
    <dbReference type="NCBI Taxonomy" id="60549"/>
    <lineage>
        <taxon>Bacteria</taxon>
        <taxon>Pseudomonadati</taxon>
        <taxon>Pseudomonadota</taxon>
        <taxon>Betaproteobacteria</taxon>
        <taxon>Burkholderiales</taxon>
        <taxon>Burkholderiaceae</taxon>
        <taxon>Paraburkholderia</taxon>
    </lineage>
</organism>
<dbReference type="Proteomes" id="UP000184693">
    <property type="component" value="Unassembled WGS sequence"/>
</dbReference>
<sequence length="511" mass="55056">MDINATSAGSSAVELFGSFHLGETELALPVADLQEVVNYPAAVTPVPLAPRHLLGIFNLRGTLIPIVDLRQLLHLPEEAASSVSKIAIVELGDVRVGLRFDTTGEILRVPAAQKIAFDRADPAQQSPAVICGALKLDGGERILQILSAAALLGLPDVPHLHHRSAAPERRAQQAQRRQTVSFRVGEAHLALPMAAIQEIIRVPAMHPSPLADEICIGMLNLRGTTVPVIDFARFMGLEREDAAASGVATAASTDERRIVVLNHQELHVGLMVDEVRSIVGYRDDELLVMPAYSRRHVALFAGCLGNDGRDSIILLNPEALCSHERITAVARGHRDLYRDRTQAGGASGGGHGKGGNAGRGPRETYVTFRLGHLLGVRIGQLREVIDYSSEVVVTPGAPPYVRGVLHLRRELLTVVDVRAMYGMPPYDDLAQAKILIVEHRGEKYGLVVDAVDNIVTIEAASRIPVPPMLTRQLANGWGNGMTEAVELPGRGTLMLIDLATLCERVAVEAEV</sequence>
<accession>A0A1N6G001</accession>
<name>A0A1N6G001_9BURK</name>
<dbReference type="GO" id="GO:0007165">
    <property type="term" value="P:signal transduction"/>
    <property type="evidence" value="ECO:0007669"/>
    <property type="project" value="InterPro"/>
</dbReference>
<dbReference type="GO" id="GO:0005829">
    <property type="term" value="C:cytosol"/>
    <property type="evidence" value="ECO:0007669"/>
    <property type="project" value="TreeGrafter"/>
</dbReference>
<evidence type="ECO:0000313" key="4">
    <source>
        <dbReference type="Proteomes" id="UP000184693"/>
    </source>
</evidence>
<feature type="domain" description="CheW-like" evidence="2">
    <location>
        <begin position="13"/>
        <end position="157"/>
    </location>
</feature>
<evidence type="ECO:0000313" key="3">
    <source>
        <dbReference type="EMBL" id="SIO00906.1"/>
    </source>
</evidence>
<dbReference type="EMBL" id="FSRM01000001">
    <property type="protein sequence ID" value="SIO00906.1"/>
    <property type="molecule type" value="Genomic_DNA"/>
</dbReference>